<dbReference type="GO" id="GO:0003684">
    <property type="term" value="F:damaged DNA binding"/>
    <property type="evidence" value="ECO:0007669"/>
    <property type="project" value="InterPro"/>
</dbReference>
<keyword evidence="14" id="KW-1185">Reference proteome</keyword>
<keyword evidence="7 10" id="KW-0460">Magnesium</keyword>
<dbReference type="EMBL" id="LWSG01000009">
    <property type="protein sequence ID" value="OAS87495.1"/>
    <property type="molecule type" value="Genomic_DNA"/>
</dbReference>
<dbReference type="Pfam" id="PF11799">
    <property type="entry name" value="IMS_C"/>
    <property type="match status" value="1"/>
</dbReference>
<dbReference type="OrthoDB" id="9808813at2"/>
<dbReference type="NCBIfam" id="NF002492">
    <property type="entry name" value="PRK01810.1"/>
    <property type="match status" value="1"/>
</dbReference>
<dbReference type="RefSeq" id="WP_066330208.1">
    <property type="nucleotide sequence ID" value="NZ_LWSG01000009.1"/>
</dbReference>
<dbReference type="GO" id="GO:0005829">
    <property type="term" value="C:cytosol"/>
    <property type="evidence" value="ECO:0007669"/>
    <property type="project" value="TreeGrafter"/>
</dbReference>
<comment type="subcellular location">
    <subcellularLocation>
        <location evidence="10">Cytoplasm</location>
    </subcellularLocation>
</comment>
<reference evidence="14" key="1">
    <citation type="submission" date="2016-04" db="EMBL/GenBank/DDBJ databases">
        <authorList>
            <person name="Lyu Z."/>
            <person name="Lyu W."/>
        </authorList>
    </citation>
    <scope>NUCLEOTIDE SEQUENCE [LARGE SCALE GENOMIC DNA]</scope>
    <source>
        <strain evidence="14">C44</strain>
    </source>
</reference>
<dbReference type="PROSITE" id="PS50173">
    <property type="entry name" value="UMUC"/>
    <property type="match status" value="1"/>
</dbReference>
<keyword evidence="10" id="KW-0238">DNA-binding</keyword>
<evidence type="ECO:0000256" key="3">
    <source>
        <dbReference type="ARBA" id="ARBA00022679"/>
    </source>
</evidence>
<comment type="function">
    <text evidence="10">Poorly processive, error-prone DNA polymerase involved in untargeted mutagenesis. Copies undamaged DNA at stalled replication forks, which arise in vivo from mismatched or misaligned primer ends. These misaligned primers can be extended by PolIV. Exhibits no 3'-5' exonuclease (proofreading) activity. May be involved in translesional synthesis, in conjunction with the beta clamp from PolIII.</text>
</comment>
<dbReference type="HAMAP" id="MF_01113">
    <property type="entry name" value="DNApol_IV"/>
    <property type="match status" value="1"/>
</dbReference>
<dbReference type="GO" id="GO:0003887">
    <property type="term" value="F:DNA-directed DNA polymerase activity"/>
    <property type="evidence" value="ECO:0007669"/>
    <property type="project" value="UniProtKB-UniRule"/>
</dbReference>
<dbReference type="GO" id="GO:0006281">
    <property type="term" value="P:DNA repair"/>
    <property type="evidence" value="ECO:0007669"/>
    <property type="project" value="UniProtKB-UniRule"/>
</dbReference>
<keyword evidence="10" id="KW-0963">Cytoplasm</keyword>
<dbReference type="Pfam" id="PF00817">
    <property type="entry name" value="IMS"/>
    <property type="match status" value="1"/>
</dbReference>
<dbReference type="InterPro" id="IPR043502">
    <property type="entry name" value="DNA/RNA_pol_sf"/>
</dbReference>
<dbReference type="GO" id="GO:0042276">
    <property type="term" value="P:error-prone translesion synthesis"/>
    <property type="evidence" value="ECO:0007669"/>
    <property type="project" value="TreeGrafter"/>
</dbReference>
<evidence type="ECO:0000256" key="8">
    <source>
        <dbReference type="ARBA" id="ARBA00022932"/>
    </source>
</evidence>
<dbReference type="AlphaFoldDB" id="A0A179T0T6"/>
<organism evidence="13 14">
    <name type="scientific">Metabacillus litoralis</name>
    <dbReference type="NCBI Taxonomy" id="152268"/>
    <lineage>
        <taxon>Bacteria</taxon>
        <taxon>Bacillati</taxon>
        <taxon>Bacillota</taxon>
        <taxon>Bacilli</taxon>
        <taxon>Bacillales</taxon>
        <taxon>Bacillaceae</taxon>
        <taxon>Metabacillus</taxon>
    </lineage>
</organism>
<dbReference type="InterPro" id="IPR036775">
    <property type="entry name" value="DNA_pol_Y-fam_lit_finger_sf"/>
</dbReference>
<evidence type="ECO:0000256" key="11">
    <source>
        <dbReference type="SAM" id="MobiDB-lite"/>
    </source>
</evidence>
<dbReference type="InterPro" id="IPR043128">
    <property type="entry name" value="Rev_trsase/Diguanyl_cyclase"/>
</dbReference>
<evidence type="ECO:0000256" key="10">
    <source>
        <dbReference type="HAMAP-Rule" id="MF_01113"/>
    </source>
</evidence>
<dbReference type="FunFam" id="3.40.1170.60:FF:000003">
    <property type="entry name" value="DNA polymerase eta"/>
    <property type="match status" value="1"/>
</dbReference>
<sequence>MERPASGRIILHVDMNSFYASVEMSYDPSLQGKPLAIAGNVEERKGIIVTCSYEARAKGVKTTMPLWQARKLCPELIVKKPNFERYRKASRAMFDLLREFTDLVEPVSIDEGYMDITQSIRTNPLEIPTLIQDRLLEELLLPCSIGVAPNKFLAKMASNMKKPLGITVLRKRELSEKLWPLPVGNMHGIGDKTAEKLHSIGIESIYDLAHGDPVQLKQLLGVNGERLKQRANGVDNREVDPDSIYDFKSIGNSTTLSKDTTNENEINDVLRKLAHSVRVRMKRKEVLASKIFITIRYGNLKTITRSRKLANPIGDEDEIFSMAKQLFFTHWNEEPIRLLGITAQDLVEKEGALKQLDLFSFENDAKDEPLLKVIDKINQKYGNQFIKRGVKGEREDDQSPGTSFNKDFLRE</sequence>
<evidence type="ECO:0000256" key="6">
    <source>
        <dbReference type="ARBA" id="ARBA00022763"/>
    </source>
</evidence>
<dbReference type="InterPro" id="IPR022880">
    <property type="entry name" value="DNApol_IV"/>
</dbReference>
<dbReference type="CDD" id="cd03586">
    <property type="entry name" value="PolY_Pol_IV_kappa"/>
    <property type="match status" value="1"/>
</dbReference>
<dbReference type="SUPFAM" id="SSF100879">
    <property type="entry name" value="Lesion bypass DNA polymerase (Y-family), little finger domain"/>
    <property type="match status" value="1"/>
</dbReference>
<dbReference type="InterPro" id="IPR001126">
    <property type="entry name" value="UmuC"/>
</dbReference>
<feature type="domain" description="UmuC" evidence="12">
    <location>
        <begin position="10"/>
        <end position="190"/>
    </location>
</feature>
<dbReference type="Gene3D" id="3.40.1170.60">
    <property type="match status" value="1"/>
</dbReference>
<name>A0A179T0T6_9BACI</name>
<evidence type="ECO:0000259" key="12">
    <source>
        <dbReference type="PROSITE" id="PS50173"/>
    </source>
</evidence>
<keyword evidence="10" id="KW-0235">DNA replication</keyword>
<dbReference type="Proteomes" id="UP000078534">
    <property type="component" value="Unassembled WGS sequence"/>
</dbReference>
<feature type="binding site" evidence="10">
    <location>
        <position position="14"/>
    </location>
    <ligand>
        <name>Mg(2+)</name>
        <dbReference type="ChEBI" id="CHEBI:18420"/>
    </ligand>
</feature>
<feature type="region of interest" description="Disordered" evidence="11">
    <location>
        <begin position="388"/>
        <end position="411"/>
    </location>
</feature>
<evidence type="ECO:0000256" key="1">
    <source>
        <dbReference type="ARBA" id="ARBA00010945"/>
    </source>
</evidence>
<comment type="catalytic activity">
    <reaction evidence="10">
        <text>DNA(n) + a 2'-deoxyribonucleoside 5'-triphosphate = DNA(n+1) + diphosphate</text>
        <dbReference type="Rhea" id="RHEA:22508"/>
        <dbReference type="Rhea" id="RHEA-COMP:17339"/>
        <dbReference type="Rhea" id="RHEA-COMP:17340"/>
        <dbReference type="ChEBI" id="CHEBI:33019"/>
        <dbReference type="ChEBI" id="CHEBI:61560"/>
        <dbReference type="ChEBI" id="CHEBI:173112"/>
        <dbReference type="EC" id="2.7.7.7"/>
    </reaction>
</comment>
<dbReference type="Gene3D" id="3.30.1490.100">
    <property type="entry name" value="DNA polymerase, Y-family, little finger domain"/>
    <property type="match status" value="1"/>
</dbReference>
<feature type="binding site" evidence="10">
    <location>
        <position position="110"/>
    </location>
    <ligand>
        <name>Mg(2+)</name>
        <dbReference type="ChEBI" id="CHEBI:18420"/>
    </ligand>
</feature>
<proteinExistence type="inferred from homology"/>
<evidence type="ECO:0000313" key="13">
    <source>
        <dbReference type="EMBL" id="OAS87495.1"/>
    </source>
</evidence>
<evidence type="ECO:0000256" key="7">
    <source>
        <dbReference type="ARBA" id="ARBA00022842"/>
    </source>
</evidence>
<keyword evidence="3 10" id="KW-0808">Transferase</keyword>
<dbReference type="InterPro" id="IPR024728">
    <property type="entry name" value="PolY_HhH_motif"/>
</dbReference>
<comment type="similarity">
    <text evidence="1 10">Belongs to the DNA polymerase type-Y family.</text>
</comment>
<keyword evidence="5 10" id="KW-0479">Metal-binding</keyword>
<dbReference type="PANTHER" id="PTHR11076">
    <property type="entry name" value="DNA REPAIR POLYMERASE UMUC / TRANSFERASE FAMILY MEMBER"/>
    <property type="match status" value="1"/>
</dbReference>
<dbReference type="Gene3D" id="1.10.150.20">
    <property type="entry name" value="5' to 3' exonuclease, C-terminal subdomain"/>
    <property type="match status" value="1"/>
</dbReference>
<accession>A0A179T0T6</accession>
<comment type="caution">
    <text evidence="13">The sequence shown here is derived from an EMBL/GenBank/DDBJ whole genome shotgun (WGS) entry which is preliminary data.</text>
</comment>
<keyword evidence="9 10" id="KW-0234">DNA repair</keyword>
<comment type="cofactor">
    <cofactor evidence="10">
        <name>Mg(2+)</name>
        <dbReference type="ChEBI" id="CHEBI:18420"/>
    </cofactor>
    <text evidence="10">Binds 2 magnesium ions per subunit.</text>
</comment>
<dbReference type="GO" id="GO:0000287">
    <property type="term" value="F:magnesium ion binding"/>
    <property type="evidence" value="ECO:0007669"/>
    <property type="project" value="UniProtKB-UniRule"/>
</dbReference>
<evidence type="ECO:0000313" key="14">
    <source>
        <dbReference type="Proteomes" id="UP000078534"/>
    </source>
</evidence>
<evidence type="ECO:0000256" key="4">
    <source>
        <dbReference type="ARBA" id="ARBA00022695"/>
    </source>
</evidence>
<comment type="subunit">
    <text evidence="10">Monomer.</text>
</comment>
<feature type="active site" evidence="10">
    <location>
        <position position="111"/>
    </location>
</feature>
<dbReference type="Pfam" id="PF11798">
    <property type="entry name" value="IMS_HHH"/>
    <property type="match status" value="1"/>
</dbReference>
<dbReference type="GO" id="GO:0006261">
    <property type="term" value="P:DNA-templated DNA replication"/>
    <property type="evidence" value="ECO:0007669"/>
    <property type="project" value="UniProtKB-UniRule"/>
</dbReference>
<dbReference type="STRING" id="152268.A6K24_20235"/>
<dbReference type="NCBIfam" id="NF002677">
    <property type="entry name" value="PRK02406.1"/>
    <property type="match status" value="1"/>
</dbReference>
<dbReference type="GO" id="GO:0009432">
    <property type="term" value="P:SOS response"/>
    <property type="evidence" value="ECO:0007669"/>
    <property type="project" value="TreeGrafter"/>
</dbReference>
<dbReference type="SUPFAM" id="SSF56672">
    <property type="entry name" value="DNA/RNA polymerases"/>
    <property type="match status" value="1"/>
</dbReference>
<keyword evidence="8 10" id="KW-0239">DNA-directed DNA polymerase</keyword>
<keyword evidence="4 10" id="KW-0548">Nucleotidyltransferase</keyword>
<dbReference type="Gene3D" id="3.30.70.270">
    <property type="match status" value="1"/>
</dbReference>
<protein>
    <recommendedName>
        <fullName evidence="10">DNA polymerase IV</fullName>
        <shortName evidence="10">Pol IV</shortName>
        <ecNumber evidence="10">2.7.7.7</ecNumber>
    </recommendedName>
</protein>
<keyword evidence="6 10" id="KW-0227">DNA damage</keyword>
<dbReference type="InterPro" id="IPR017961">
    <property type="entry name" value="DNA_pol_Y-fam_little_finger"/>
</dbReference>
<evidence type="ECO:0000256" key="2">
    <source>
        <dbReference type="ARBA" id="ARBA00022457"/>
    </source>
</evidence>
<dbReference type="InterPro" id="IPR050116">
    <property type="entry name" value="DNA_polymerase-Y"/>
</dbReference>
<gene>
    <name evidence="10" type="primary">dinB</name>
    <name evidence="13" type="ORF">A6K24_20235</name>
</gene>
<evidence type="ECO:0000256" key="9">
    <source>
        <dbReference type="ARBA" id="ARBA00023204"/>
    </source>
</evidence>
<keyword evidence="2 10" id="KW-0515">Mutator protein</keyword>
<evidence type="ECO:0000256" key="5">
    <source>
        <dbReference type="ARBA" id="ARBA00022723"/>
    </source>
</evidence>
<dbReference type="PANTHER" id="PTHR11076:SF33">
    <property type="entry name" value="DNA POLYMERASE KAPPA"/>
    <property type="match status" value="1"/>
</dbReference>
<feature type="site" description="Substrate discrimination" evidence="10">
    <location>
        <position position="19"/>
    </location>
</feature>
<dbReference type="EC" id="2.7.7.7" evidence="10"/>